<accession>A0A1G8PJM7</accession>
<proteinExistence type="predicted"/>
<dbReference type="Proteomes" id="UP000199382">
    <property type="component" value="Unassembled WGS sequence"/>
</dbReference>
<dbReference type="EMBL" id="FNEK01000009">
    <property type="protein sequence ID" value="SDI92647.1"/>
    <property type="molecule type" value="Genomic_DNA"/>
</dbReference>
<protein>
    <submittedName>
        <fullName evidence="1">Uncharacterized protein</fullName>
    </submittedName>
</protein>
<evidence type="ECO:0000313" key="2">
    <source>
        <dbReference type="Proteomes" id="UP000199382"/>
    </source>
</evidence>
<sequence>MHPVHGYQMLNGERRYKSKIMFRSFVDYFPPLRFLSRFWK</sequence>
<reference evidence="1 2" key="1">
    <citation type="submission" date="2016-10" db="EMBL/GenBank/DDBJ databases">
        <authorList>
            <person name="de Groot N.N."/>
        </authorList>
    </citation>
    <scope>NUCLEOTIDE SEQUENCE [LARGE SCALE GENOMIC DNA]</scope>
    <source>
        <strain evidence="1 2">DSM 25294</strain>
    </source>
</reference>
<dbReference type="AlphaFoldDB" id="A0A1G8PJM7"/>
<keyword evidence="2" id="KW-1185">Reference proteome</keyword>
<evidence type="ECO:0000313" key="1">
    <source>
        <dbReference type="EMBL" id="SDI92647.1"/>
    </source>
</evidence>
<gene>
    <name evidence="1" type="ORF">SAMN04488026_100923</name>
</gene>
<name>A0A1G8PJM7_9RHOB</name>
<organism evidence="1 2">
    <name type="scientific">Aliiruegeria lutimaris</name>
    <dbReference type="NCBI Taxonomy" id="571298"/>
    <lineage>
        <taxon>Bacteria</taxon>
        <taxon>Pseudomonadati</taxon>
        <taxon>Pseudomonadota</taxon>
        <taxon>Alphaproteobacteria</taxon>
        <taxon>Rhodobacterales</taxon>
        <taxon>Roseobacteraceae</taxon>
        <taxon>Aliiruegeria</taxon>
    </lineage>
</organism>
<dbReference type="RefSeq" id="WP_280138464.1">
    <property type="nucleotide sequence ID" value="NZ_FNEK01000009.1"/>
</dbReference>